<protein>
    <submittedName>
        <fullName evidence="1">Uncharacterized protein</fullName>
    </submittedName>
</protein>
<organism evidence="1">
    <name type="scientific">marine sediment metagenome</name>
    <dbReference type="NCBI Taxonomy" id="412755"/>
    <lineage>
        <taxon>unclassified sequences</taxon>
        <taxon>metagenomes</taxon>
        <taxon>ecological metagenomes</taxon>
    </lineage>
</organism>
<sequence>MKAQEFLQTVHTELTGLWSDLDRIQVKQYTLSMKIKSAMKDIAVLKSTVEEEIGKMEASDDAADYT</sequence>
<proteinExistence type="predicted"/>
<comment type="caution">
    <text evidence="1">The sequence shown here is derived from an EMBL/GenBank/DDBJ whole genome shotgun (WGS) entry which is preliminary data.</text>
</comment>
<dbReference type="EMBL" id="LAZR01005799">
    <property type="protein sequence ID" value="KKM97036.1"/>
    <property type="molecule type" value="Genomic_DNA"/>
</dbReference>
<gene>
    <name evidence="1" type="ORF">LCGC14_1172100</name>
</gene>
<evidence type="ECO:0000313" key="1">
    <source>
        <dbReference type="EMBL" id="KKM97036.1"/>
    </source>
</evidence>
<reference evidence="1" key="1">
    <citation type="journal article" date="2015" name="Nature">
        <title>Complex archaea that bridge the gap between prokaryotes and eukaryotes.</title>
        <authorList>
            <person name="Spang A."/>
            <person name="Saw J.H."/>
            <person name="Jorgensen S.L."/>
            <person name="Zaremba-Niedzwiedzka K."/>
            <person name="Martijn J."/>
            <person name="Lind A.E."/>
            <person name="van Eijk R."/>
            <person name="Schleper C."/>
            <person name="Guy L."/>
            <person name="Ettema T.J."/>
        </authorList>
    </citation>
    <scope>NUCLEOTIDE SEQUENCE</scope>
</reference>
<name>A0A0F9MCG6_9ZZZZ</name>
<dbReference type="AlphaFoldDB" id="A0A0F9MCG6"/>
<accession>A0A0F9MCG6</accession>